<evidence type="ECO:0000256" key="12">
    <source>
        <dbReference type="ARBA" id="ARBA00023136"/>
    </source>
</evidence>
<organism evidence="16 17">
    <name type="scientific">Lecanosticta acicola</name>
    <dbReference type="NCBI Taxonomy" id="111012"/>
    <lineage>
        <taxon>Eukaryota</taxon>
        <taxon>Fungi</taxon>
        <taxon>Dikarya</taxon>
        <taxon>Ascomycota</taxon>
        <taxon>Pezizomycotina</taxon>
        <taxon>Dothideomycetes</taxon>
        <taxon>Dothideomycetidae</taxon>
        <taxon>Mycosphaerellales</taxon>
        <taxon>Mycosphaerellaceae</taxon>
        <taxon>Lecanosticta</taxon>
    </lineage>
</organism>
<proteinExistence type="inferred from homology"/>
<keyword evidence="17" id="KW-1185">Reference proteome</keyword>
<dbReference type="GO" id="GO:0016705">
    <property type="term" value="F:oxidoreductase activity, acting on paired donors, with incorporation or reduction of molecular oxygen"/>
    <property type="evidence" value="ECO:0007669"/>
    <property type="project" value="InterPro"/>
</dbReference>
<evidence type="ECO:0000256" key="6">
    <source>
        <dbReference type="ARBA" id="ARBA00022692"/>
    </source>
</evidence>
<evidence type="ECO:0000256" key="1">
    <source>
        <dbReference type="ARBA" id="ARBA00001971"/>
    </source>
</evidence>
<comment type="caution">
    <text evidence="16">The sequence shown here is derived from an EMBL/GenBank/DDBJ whole genome shotgun (WGS) entry which is preliminary data.</text>
</comment>
<dbReference type="GO" id="GO:0005506">
    <property type="term" value="F:iron ion binding"/>
    <property type="evidence" value="ECO:0007669"/>
    <property type="project" value="InterPro"/>
</dbReference>
<dbReference type="SUPFAM" id="SSF48264">
    <property type="entry name" value="Cytochrome P450"/>
    <property type="match status" value="1"/>
</dbReference>
<keyword evidence="6" id="KW-0812">Transmembrane</keyword>
<dbReference type="Gene3D" id="1.10.630.10">
    <property type="entry name" value="Cytochrome P450"/>
    <property type="match status" value="1"/>
</dbReference>
<keyword evidence="7 14" id="KW-0479">Metal-binding</keyword>
<dbReference type="InterPro" id="IPR017972">
    <property type="entry name" value="Cyt_P450_CS"/>
</dbReference>
<keyword evidence="5 14" id="KW-0349">Heme</keyword>
<feature type="binding site" description="axial binding residue" evidence="14">
    <location>
        <position position="433"/>
    </location>
    <ligand>
        <name>heme</name>
        <dbReference type="ChEBI" id="CHEBI:30413"/>
    </ligand>
    <ligandPart>
        <name>Fe</name>
        <dbReference type="ChEBI" id="CHEBI:18248"/>
    </ligandPart>
</feature>
<dbReference type="PANTHER" id="PTHR24305:SF210">
    <property type="entry name" value="CYTOCHROME P450 MONOOXYGENASE ASQL-RELATED"/>
    <property type="match status" value="1"/>
</dbReference>
<evidence type="ECO:0000256" key="10">
    <source>
        <dbReference type="ARBA" id="ARBA00023004"/>
    </source>
</evidence>
<dbReference type="FunFam" id="1.10.630.10:FF:000047">
    <property type="entry name" value="Cytochrome P450 monooxygenase"/>
    <property type="match status" value="1"/>
</dbReference>
<dbReference type="InterPro" id="IPR036396">
    <property type="entry name" value="Cyt_P450_sf"/>
</dbReference>
<evidence type="ECO:0000313" key="16">
    <source>
        <dbReference type="EMBL" id="CAK4034465.1"/>
    </source>
</evidence>
<accession>A0AAI9EFP9</accession>
<gene>
    <name evidence="16" type="ORF">LECACI_7A009623</name>
</gene>
<dbReference type="CDD" id="cd11058">
    <property type="entry name" value="CYP60B-like"/>
    <property type="match status" value="1"/>
</dbReference>
<keyword evidence="8" id="KW-1133">Transmembrane helix</keyword>
<evidence type="ECO:0000313" key="17">
    <source>
        <dbReference type="Proteomes" id="UP001296104"/>
    </source>
</evidence>
<comment type="subcellular location">
    <subcellularLocation>
        <location evidence="2">Membrane</location>
        <topology evidence="2">Single-pass membrane protein</topology>
    </subcellularLocation>
</comment>
<evidence type="ECO:0000256" key="2">
    <source>
        <dbReference type="ARBA" id="ARBA00004167"/>
    </source>
</evidence>
<name>A0AAI9EFP9_9PEZI</name>
<comment type="similarity">
    <text evidence="4 15">Belongs to the cytochrome P450 family.</text>
</comment>
<keyword evidence="9 15" id="KW-0560">Oxidoreductase</keyword>
<evidence type="ECO:0000256" key="5">
    <source>
        <dbReference type="ARBA" id="ARBA00022617"/>
    </source>
</evidence>
<dbReference type="InterPro" id="IPR002401">
    <property type="entry name" value="Cyt_P450_E_grp-I"/>
</dbReference>
<keyword evidence="12" id="KW-0472">Membrane</keyword>
<dbReference type="GO" id="GO:0020037">
    <property type="term" value="F:heme binding"/>
    <property type="evidence" value="ECO:0007669"/>
    <property type="project" value="InterPro"/>
</dbReference>
<dbReference type="PANTHER" id="PTHR24305">
    <property type="entry name" value="CYTOCHROME P450"/>
    <property type="match status" value="1"/>
</dbReference>
<comment type="cofactor">
    <cofactor evidence="1 14">
        <name>heme</name>
        <dbReference type="ChEBI" id="CHEBI:30413"/>
    </cofactor>
</comment>
<reference evidence="16" key="1">
    <citation type="submission" date="2023-11" db="EMBL/GenBank/DDBJ databases">
        <authorList>
            <person name="Alioto T."/>
            <person name="Alioto T."/>
            <person name="Gomez Garrido J."/>
        </authorList>
    </citation>
    <scope>NUCLEOTIDE SEQUENCE</scope>
</reference>
<comment type="pathway">
    <text evidence="3">Mycotoxin biosynthesis.</text>
</comment>
<dbReference type="InterPro" id="IPR050121">
    <property type="entry name" value="Cytochrome_P450_monoxygenase"/>
</dbReference>
<evidence type="ECO:0000256" key="13">
    <source>
        <dbReference type="ARBA" id="ARBA00023180"/>
    </source>
</evidence>
<evidence type="ECO:0000256" key="3">
    <source>
        <dbReference type="ARBA" id="ARBA00004685"/>
    </source>
</evidence>
<dbReference type="GO" id="GO:0009403">
    <property type="term" value="P:toxin biosynthetic process"/>
    <property type="evidence" value="ECO:0007669"/>
    <property type="project" value="UniProtKB-ARBA"/>
</dbReference>
<evidence type="ECO:0000256" key="4">
    <source>
        <dbReference type="ARBA" id="ARBA00010617"/>
    </source>
</evidence>
<evidence type="ECO:0000256" key="15">
    <source>
        <dbReference type="RuleBase" id="RU000461"/>
    </source>
</evidence>
<dbReference type="PRINTS" id="PR00385">
    <property type="entry name" value="P450"/>
</dbReference>
<dbReference type="GO" id="GO:0016020">
    <property type="term" value="C:membrane"/>
    <property type="evidence" value="ECO:0007669"/>
    <property type="project" value="UniProtKB-SubCell"/>
</dbReference>
<evidence type="ECO:0000256" key="9">
    <source>
        <dbReference type="ARBA" id="ARBA00023002"/>
    </source>
</evidence>
<dbReference type="PRINTS" id="PR00463">
    <property type="entry name" value="EP450I"/>
</dbReference>
<dbReference type="Pfam" id="PF00067">
    <property type="entry name" value="p450"/>
    <property type="match status" value="1"/>
</dbReference>
<keyword evidence="10 14" id="KW-0408">Iron</keyword>
<evidence type="ECO:0000256" key="8">
    <source>
        <dbReference type="ARBA" id="ARBA00022989"/>
    </source>
</evidence>
<dbReference type="EMBL" id="CAVMBE010000118">
    <property type="protein sequence ID" value="CAK4034465.1"/>
    <property type="molecule type" value="Genomic_DNA"/>
</dbReference>
<keyword evidence="13" id="KW-0325">Glycoprotein</keyword>
<dbReference type="InterPro" id="IPR001128">
    <property type="entry name" value="Cyt_P450"/>
</dbReference>
<evidence type="ECO:0000256" key="14">
    <source>
        <dbReference type="PIRSR" id="PIRSR602401-1"/>
    </source>
</evidence>
<protein>
    <submittedName>
        <fullName evidence="16">Cytochrome P450</fullName>
    </submittedName>
</protein>
<dbReference type="Proteomes" id="UP001296104">
    <property type="component" value="Unassembled WGS sequence"/>
</dbReference>
<dbReference type="PROSITE" id="PS00086">
    <property type="entry name" value="CYTOCHROME_P450"/>
    <property type="match status" value="1"/>
</dbReference>
<sequence>MGWLTPGSLILGGLLSVLLLAISTVGYRLLVHPLARFPGPRLWAASRLPWIRSTVRGTIVKDLQELHDRFGPVVRVAPDELSYIDSQAVAPIYQSAPEMPKDPMHLPPFHNGAAPGILAADHEHHRRYRRALAYGFSDQGIKSKQPLIQRHIDQLLHKLDKRCSSSAIDICEWYNWTTFDIIGDLAFGEPFGCLENAKTHDWIASIQGNVKSIPIVNALRRVGIFWILPWILPRTLQEKRKKNAQYSEEKVNKRLAAGGARGDLWDAVIGSDEKKPLMSKPEIISNASAIVVAGSETSATLLSGCTWLLMKHPDVYQRLIEHVRSSFDEEEEITLMSVGKLDYMLAVIDEALRLYPPVPMQANRLVRPAGASIAGEWIPGGTSVALQHYAACRSDLNFRRPSEFLPQRWLGDPAFADDNRTASHPFSVGPRNCIGRQLAYAEMRLILARILWKFDMELDHARMGTGDWILEQPVWVLWYKSPLWVKLKPRADESGQVVT</sequence>
<evidence type="ECO:0000256" key="11">
    <source>
        <dbReference type="ARBA" id="ARBA00023033"/>
    </source>
</evidence>
<evidence type="ECO:0000256" key="7">
    <source>
        <dbReference type="ARBA" id="ARBA00022723"/>
    </source>
</evidence>
<keyword evidence="11 15" id="KW-0503">Monooxygenase</keyword>
<dbReference type="GO" id="GO:0004497">
    <property type="term" value="F:monooxygenase activity"/>
    <property type="evidence" value="ECO:0007669"/>
    <property type="project" value="UniProtKB-KW"/>
</dbReference>
<dbReference type="AlphaFoldDB" id="A0AAI9EFP9"/>